<dbReference type="AlphaFoldDB" id="A0A0E9WS11"/>
<reference evidence="1" key="1">
    <citation type="submission" date="2014-11" db="EMBL/GenBank/DDBJ databases">
        <authorList>
            <person name="Amaro Gonzalez C."/>
        </authorList>
    </citation>
    <scope>NUCLEOTIDE SEQUENCE</scope>
</reference>
<evidence type="ECO:0000313" key="1">
    <source>
        <dbReference type="EMBL" id="JAH92320.1"/>
    </source>
</evidence>
<organism evidence="1">
    <name type="scientific">Anguilla anguilla</name>
    <name type="common">European freshwater eel</name>
    <name type="synonym">Muraena anguilla</name>
    <dbReference type="NCBI Taxonomy" id="7936"/>
    <lineage>
        <taxon>Eukaryota</taxon>
        <taxon>Metazoa</taxon>
        <taxon>Chordata</taxon>
        <taxon>Craniata</taxon>
        <taxon>Vertebrata</taxon>
        <taxon>Euteleostomi</taxon>
        <taxon>Actinopterygii</taxon>
        <taxon>Neopterygii</taxon>
        <taxon>Teleostei</taxon>
        <taxon>Anguilliformes</taxon>
        <taxon>Anguillidae</taxon>
        <taxon>Anguilla</taxon>
    </lineage>
</organism>
<dbReference type="EMBL" id="GBXM01016257">
    <property type="protein sequence ID" value="JAH92320.1"/>
    <property type="molecule type" value="Transcribed_RNA"/>
</dbReference>
<proteinExistence type="predicted"/>
<name>A0A0E9WS11_ANGAN</name>
<protein>
    <submittedName>
        <fullName evidence="1">Uncharacterized protein</fullName>
    </submittedName>
</protein>
<accession>A0A0E9WS11</accession>
<sequence length="73" mass="8255">MLHRPHGTLQFAGLCFCLHAKFPLSLQIIDNIYNGSLIHVLQPIACTNHKKVRYSHLYLEVLRNSSCVPAALK</sequence>
<reference evidence="1" key="2">
    <citation type="journal article" date="2015" name="Fish Shellfish Immunol.">
        <title>Early steps in the European eel (Anguilla anguilla)-Vibrio vulnificus interaction in the gills: Role of the RtxA13 toxin.</title>
        <authorList>
            <person name="Callol A."/>
            <person name="Pajuelo D."/>
            <person name="Ebbesson L."/>
            <person name="Teles M."/>
            <person name="MacKenzie S."/>
            <person name="Amaro C."/>
        </authorList>
    </citation>
    <scope>NUCLEOTIDE SEQUENCE</scope>
</reference>